<evidence type="ECO:0000259" key="1">
    <source>
        <dbReference type="Pfam" id="PF00174"/>
    </source>
</evidence>
<evidence type="ECO:0000313" key="2">
    <source>
        <dbReference type="EMBL" id="ETX29310.1"/>
    </source>
</evidence>
<dbReference type="Gene3D" id="3.90.420.10">
    <property type="entry name" value="Oxidoreductase, molybdopterin-binding domain"/>
    <property type="match status" value="1"/>
</dbReference>
<organism evidence="2 3">
    <name type="scientific">Roseivivax isoporae LMG 25204</name>
    <dbReference type="NCBI Taxonomy" id="1449351"/>
    <lineage>
        <taxon>Bacteria</taxon>
        <taxon>Pseudomonadati</taxon>
        <taxon>Pseudomonadota</taxon>
        <taxon>Alphaproteobacteria</taxon>
        <taxon>Rhodobacterales</taxon>
        <taxon>Roseobacteraceae</taxon>
        <taxon>Roseivivax</taxon>
    </lineage>
</organism>
<sequence length="178" mass="19248">MMDPIEWEPCVMHNWVAAAVAVAFTVSAVAAEGLSEPSGDVLLTIRGDIAETNGDGVARFDRPMLEAMPSITFSTSTIWTEGTQEFTGVPLSAILDSVGAAGDTALATAINDYAVQIPRDDWGDAAPIVAYEMNGAPMSVRDKGPLWIVYPYDSDATYRSEVIYARSIWQLDRIVIDE</sequence>
<dbReference type="eggNOG" id="COG3915">
    <property type="taxonomic scope" value="Bacteria"/>
</dbReference>
<comment type="caution">
    <text evidence="2">The sequence shown here is derived from an EMBL/GenBank/DDBJ whole genome shotgun (WGS) entry which is preliminary data.</text>
</comment>
<dbReference type="SUPFAM" id="SSF56524">
    <property type="entry name" value="Oxidoreductase molybdopterin-binding domain"/>
    <property type="match status" value="1"/>
</dbReference>
<dbReference type="PATRIC" id="fig|1449351.3.peg.1659"/>
<dbReference type="Pfam" id="PF00174">
    <property type="entry name" value="Oxidored_molyb"/>
    <property type="match status" value="1"/>
</dbReference>
<proteinExistence type="predicted"/>
<evidence type="ECO:0000313" key="3">
    <source>
        <dbReference type="Proteomes" id="UP000023430"/>
    </source>
</evidence>
<dbReference type="AlphaFoldDB" id="X7F918"/>
<dbReference type="InterPro" id="IPR036374">
    <property type="entry name" value="OxRdtase_Mopterin-bd_sf"/>
</dbReference>
<dbReference type="RefSeq" id="WP_244437528.1">
    <property type="nucleotide sequence ID" value="NZ_JAME01000010.1"/>
</dbReference>
<dbReference type="InterPro" id="IPR000572">
    <property type="entry name" value="OxRdtase_Mopterin-bd_dom"/>
</dbReference>
<reference evidence="2 3" key="1">
    <citation type="submission" date="2014-01" db="EMBL/GenBank/DDBJ databases">
        <title>Roseivivax isoporae LMG 25204 Genome Sequencing.</title>
        <authorList>
            <person name="Lai Q."/>
            <person name="Li G."/>
            <person name="Shao Z."/>
        </authorList>
    </citation>
    <scope>NUCLEOTIDE SEQUENCE [LARGE SCALE GENOMIC DNA]</scope>
    <source>
        <strain evidence="2 3">LMG 25204</strain>
    </source>
</reference>
<keyword evidence="3" id="KW-1185">Reference proteome</keyword>
<dbReference type="Proteomes" id="UP000023430">
    <property type="component" value="Unassembled WGS sequence"/>
</dbReference>
<dbReference type="EMBL" id="JAME01000010">
    <property type="protein sequence ID" value="ETX29310.1"/>
    <property type="molecule type" value="Genomic_DNA"/>
</dbReference>
<feature type="domain" description="Oxidoreductase molybdopterin-binding" evidence="1">
    <location>
        <begin position="80"/>
        <end position="151"/>
    </location>
</feature>
<dbReference type="STRING" id="1449351.RISW2_01185"/>
<accession>X7F918</accession>
<name>X7F918_9RHOB</name>
<gene>
    <name evidence="2" type="ORF">RISW2_01185</name>
</gene>
<protein>
    <submittedName>
        <fullName evidence="2">Oxidoreductase</fullName>
    </submittedName>
</protein>